<dbReference type="GO" id="GO:0016020">
    <property type="term" value="C:membrane"/>
    <property type="evidence" value="ECO:0007669"/>
    <property type="project" value="InterPro"/>
</dbReference>
<dbReference type="PANTHER" id="PTHR38457">
    <property type="entry name" value="REGULATOR ABRB-RELATED"/>
    <property type="match status" value="1"/>
</dbReference>
<keyword evidence="1" id="KW-0812">Transmembrane</keyword>
<feature type="transmembrane region" description="Helical" evidence="1">
    <location>
        <begin position="219"/>
        <end position="239"/>
    </location>
</feature>
<dbReference type="PANTHER" id="PTHR38457:SF1">
    <property type="entry name" value="REGULATOR ABRB-RELATED"/>
    <property type="match status" value="1"/>
</dbReference>
<dbReference type="PIRSF" id="PIRSF038991">
    <property type="entry name" value="Protein_AbrB"/>
    <property type="match status" value="1"/>
</dbReference>
<organism evidence="2 3">
    <name type="scientific">Hansschlegelia quercus</name>
    <dbReference type="NCBI Taxonomy" id="2528245"/>
    <lineage>
        <taxon>Bacteria</taxon>
        <taxon>Pseudomonadati</taxon>
        <taxon>Pseudomonadota</taxon>
        <taxon>Alphaproteobacteria</taxon>
        <taxon>Hyphomicrobiales</taxon>
        <taxon>Methylopilaceae</taxon>
        <taxon>Hansschlegelia</taxon>
    </lineage>
</organism>
<feature type="transmembrane region" description="Helical" evidence="1">
    <location>
        <begin position="338"/>
        <end position="356"/>
    </location>
</feature>
<feature type="transmembrane region" description="Helical" evidence="1">
    <location>
        <begin position="195"/>
        <end position="212"/>
    </location>
</feature>
<dbReference type="GO" id="GO:0010468">
    <property type="term" value="P:regulation of gene expression"/>
    <property type="evidence" value="ECO:0007669"/>
    <property type="project" value="InterPro"/>
</dbReference>
<evidence type="ECO:0000256" key="1">
    <source>
        <dbReference type="SAM" id="Phobius"/>
    </source>
</evidence>
<reference evidence="2 3" key="1">
    <citation type="submission" date="2019-02" db="EMBL/GenBank/DDBJ databases">
        <title>Hansschlegelia quercus sp. nov., a novel methylotrophic bacterium from buds of oak (Quercus robur L.).</title>
        <authorList>
            <person name="Agafonova N.V."/>
            <person name="Kaparullina E.N."/>
            <person name="Grouzdev D.S."/>
            <person name="Doronina N.V."/>
        </authorList>
    </citation>
    <scope>NUCLEOTIDE SEQUENCE [LARGE SCALE GENOMIC DNA]</scope>
    <source>
        <strain evidence="2 3">Dub</strain>
    </source>
</reference>
<feature type="transmembrane region" description="Helical" evidence="1">
    <location>
        <begin position="45"/>
        <end position="62"/>
    </location>
</feature>
<comment type="caution">
    <text evidence="2">The sequence shown here is derived from an EMBL/GenBank/DDBJ whole genome shotgun (WGS) entry which is preliminary data.</text>
</comment>
<evidence type="ECO:0000313" key="3">
    <source>
        <dbReference type="Proteomes" id="UP000291613"/>
    </source>
</evidence>
<evidence type="ECO:0000313" key="2">
    <source>
        <dbReference type="EMBL" id="TBN48608.1"/>
    </source>
</evidence>
<dbReference type="OrthoDB" id="9809910at2"/>
<feature type="transmembrane region" description="Helical" evidence="1">
    <location>
        <begin position="155"/>
        <end position="175"/>
    </location>
</feature>
<accession>A0A4Q9GHJ1</accession>
<feature type="transmembrane region" description="Helical" evidence="1">
    <location>
        <begin position="69"/>
        <end position="92"/>
    </location>
</feature>
<sequence>MDQKATDALRLRGLAGWTRAAQWIALTALSFAFVITLMLVRLPAALLIGPMAAAVILALSGARPGAPRGVFVLAQGVIGCMIARGVPVAVVGEIAKDWPLALFSVVSVVIASNILGYALAKRGGLPGTTAVWGSSAGAASAMTLMSESFGADIRLVAFMQYARVVVVVLAASVVSRLWATPGAELAIDWWPPVDWPAFGLTLVVAWAGALAGKALKIPAGALLTPLALTIALQWSGLLTPELPEWLLAAAYAIVGWSIGLRFDRAIFLHAARALPRIMSGIVALIALCGGIAAALHYFAGVDPLTAYLATSPGGADSVAIIAASSSAIDLPFVMALQTLRLIVVILTGPALARFVARRVERARLPGVA</sequence>
<dbReference type="InterPro" id="IPR007820">
    <property type="entry name" value="AbrB_fam"/>
</dbReference>
<dbReference type="Pfam" id="PF05145">
    <property type="entry name" value="AbrB"/>
    <property type="match status" value="1"/>
</dbReference>
<proteinExistence type="predicted"/>
<dbReference type="AlphaFoldDB" id="A0A4Q9GHJ1"/>
<feature type="transmembrane region" description="Helical" evidence="1">
    <location>
        <begin position="20"/>
        <end position="39"/>
    </location>
</feature>
<gene>
    <name evidence="2" type="ORF">EYR15_13530</name>
</gene>
<name>A0A4Q9GHJ1_9HYPH</name>
<feature type="transmembrane region" description="Helical" evidence="1">
    <location>
        <begin position="274"/>
        <end position="299"/>
    </location>
</feature>
<dbReference type="EMBL" id="SIUB01000007">
    <property type="protein sequence ID" value="TBN48608.1"/>
    <property type="molecule type" value="Genomic_DNA"/>
</dbReference>
<dbReference type="Proteomes" id="UP000291613">
    <property type="component" value="Unassembled WGS sequence"/>
</dbReference>
<dbReference type="InterPro" id="IPR017516">
    <property type="entry name" value="AbrB_dup"/>
</dbReference>
<feature type="transmembrane region" description="Helical" evidence="1">
    <location>
        <begin position="245"/>
        <end position="262"/>
    </location>
</feature>
<keyword evidence="1" id="KW-0472">Membrane</keyword>
<dbReference type="NCBIfam" id="TIGR03082">
    <property type="entry name" value="Gneg_AbrB_dup"/>
    <property type="match status" value="2"/>
</dbReference>
<feature type="transmembrane region" description="Helical" evidence="1">
    <location>
        <begin position="98"/>
        <end position="120"/>
    </location>
</feature>
<keyword evidence="3" id="KW-1185">Reference proteome</keyword>
<keyword evidence="1" id="KW-1133">Transmembrane helix</keyword>
<protein>
    <submittedName>
        <fullName evidence="2">AbrB family transcriptional regulator</fullName>
    </submittedName>
</protein>